<dbReference type="RefSeq" id="XP_022834830.1">
    <property type="nucleotide sequence ID" value="XM_022979062.1"/>
</dbReference>
<protein>
    <submittedName>
        <fullName evidence="3">Flocculation protein FLO11-like</fullName>
    </submittedName>
</protein>
<feature type="region of interest" description="Disordered" evidence="1">
    <location>
        <begin position="648"/>
        <end position="669"/>
    </location>
</feature>
<evidence type="ECO:0000256" key="1">
    <source>
        <dbReference type="SAM" id="MobiDB-lite"/>
    </source>
</evidence>
<sequence length="1267" mass="138957">MCDIDDSIFFSETPILEKFFSILEGGAVNYCIVCLRTENERLLVRPQYFTRFARAVKIDKYWKHNYICNYCERQAYVALRFYTATKLSASVDTIFAELLYQKKRKVANVFSERQFRNILWSCDVENKTATPKYYEQQLRKIHYAAEYAASKPVVVDNFGVIDVKTPEGKITQTIACNYGYKQTLTHGVDWESFLQKRPGGLVRRVTVAAQTDITMNSMVINVPLVDERLKDPNPEITEKVIFLDEEEEEVETPVKIRKIGHQESLEILHVTITPKIIPENIIDAPLLVPSQQTTPAISRSNPFTPQIPTSSQQCSINSSITTFTSGNTGGKGQNTTNPQKAIPVIKLISLKKPQITTDTFIDPEKVIPMFKTSLVNIQKLPITASHTSSTLQNTTIVSSVTCSAEQNIIATSQNNSISNVASSTSMDPSHPQNTSPTSSLNNVNRRQLPTPTLQNSVNPQNILTTTPQNQINTQNIPVSRNDLVNNTTSTSSAAFNYRQNTIHLQNIIPTSQNNLNPYKISTQNPVSTQNTPTTTPQNLSGLVNVIPIVQYNQHLNTTSLSTSSTTQSIPIVSSVTSCNRQNNVNTHTIIPTSQNNSNLQIPTVLTQNSINAQAMSTISTHTSYTNQNNPIVSSITFRNCQNKINTPAATQQSSVSARTTPYNPRATNSVKNTINTQTTVPTPHITSITQQKQNSINSQTIPINPRVTNLVQNSINSSQIISTTTQQNPIKHQTIPINPHVTSSNQNTCNTQKVFITRKITRKIPTTINCNSVTRQNMPTTTPSTYSSSQNMGNNILTSQQNPLNNPILSPKISTAPQKVPIPFRVTTSSCGNNVTIPSQKLVNPQTILISPQNTSTSQNAPTSSPAISFSRQNTINAQNIIFTIPLMSATPQNIPITSQITTTAPENVLTPCSIISCSLQNTLNRQNTIHSFPQITNTTSQSNMPASQNTAMSSPVISLSCQNIVNGQNIVSTLPQMAQNIPVILPVSQTIISALQTILPASQTILPPPQTTLPTPQNTPIPTIFTASTQNNIPTFSKIIGNTQNISVTSNNAPIQREFIPTTSQPQLINPEPITITSQSPISSPVVVETNKDQSPTIVPLENILQTSVELETGLGVLLVCENGNCTTHPITIKEGVFKVPSLQAFVKDGFLVNYSGSPILLLGQEEIILNHILQGISKTGIRPCPSDANVQLTNTASSQGLNMNNVAIPTLKLPEGNTLDWIDKMPVGFIAYLDNMGSNPPLTPQMPKLEVEVPKTSPQTWHHPY</sequence>
<feature type="compositionally biased region" description="Low complexity" evidence="1">
    <location>
        <begin position="458"/>
        <end position="476"/>
    </location>
</feature>
<dbReference type="AlphaFoldDB" id="A0A9J7ETR9"/>
<gene>
    <name evidence="3" type="primary">LOC111362389</name>
</gene>
<accession>A0A9J7ETR9</accession>
<organism evidence="2 3">
    <name type="scientific">Spodoptera litura</name>
    <name type="common">Asian cotton leafworm</name>
    <dbReference type="NCBI Taxonomy" id="69820"/>
    <lineage>
        <taxon>Eukaryota</taxon>
        <taxon>Metazoa</taxon>
        <taxon>Ecdysozoa</taxon>
        <taxon>Arthropoda</taxon>
        <taxon>Hexapoda</taxon>
        <taxon>Insecta</taxon>
        <taxon>Pterygota</taxon>
        <taxon>Neoptera</taxon>
        <taxon>Endopterygota</taxon>
        <taxon>Lepidoptera</taxon>
        <taxon>Glossata</taxon>
        <taxon>Ditrysia</taxon>
        <taxon>Noctuoidea</taxon>
        <taxon>Noctuidae</taxon>
        <taxon>Amphipyrinae</taxon>
        <taxon>Spodoptera</taxon>
    </lineage>
</organism>
<dbReference type="GeneID" id="111362389"/>
<feature type="compositionally biased region" description="Polar residues" evidence="1">
    <location>
        <begin position="418"/>
        <end position="457"/>
    </location>
</feature>
<reference evidence="3" key="1">
    <citation type="submission" date="2025-08" db="UniProtKB">
        <authorList>
            <consortium name="RefSeq"/>
        </authorList>
    </citation>
    <scope>IDENTIFICATION</scope>
    <source>
        <strain evidence="3">Ishihara</strain>
        <tissue evidence="3">Whole body</tissue>
    </source>
</reference>
<evidence type="ECO:0000313" key="3">
    <source>
        <dbReference type="RefSeq" id="XP_022834830.1"/>
    </source>
</evidence>
<proteinExistence type="predicted"/>
<dbReference type="KEGG" id="sliu:111362389"/>
<keyword evidence="2" id="KW-1185">Reference proteome</keyword>
<dbReference type="OrthoDB" id="7467572at2759"/>
<evidence type="ECO:0000313" key="2">
    <source>
        <dbReference type="Proteomes" id="UP000301870"/>
    </source>
</evidence>
<name>A0A9J7ETR9_SPOLT</name>
<feature type="region of interest" description="Disordered" evidence="1">
    <location>
        <begin position="418"/>
        <end position="476"/>
    </location>
</feature>
<dbReference type="Proteomes" id="UP000301870">
    <property type="component" value="Unplaced"/>
</dbReference>